<dbReference type="Pfam" id="PF05635">
    <property type="entry name" value="23S_rRNA_IVP"/>
    <property type="match status" value="1"/>
</dbReference>
<feature type="non-terminal residue" evidence="1">
    <location>
        <position position="1"/>
    </location>
</feature>
<comment type="caution">
    <text evidence="1">The sequence shown here is derived from an EMBL/GenBank/DDBJ whole genome shotgun (WGS) entry which is preliminary data.</text>
</comment>
<dbReference type="AlphaFoldDB" id="X1NGT9"/>
<organism evidence="1">
    <name type="scientific">marine sediment metagenome</name>
    <dbReference type="NCBI Taxonomy" id="412755"/>
    <lineage>
        <taxon>unclassified sequences</taxon>
        <taxon>metagenomes</taxon>
        <taxon>ecological metagenomes</taxon>
    </lineage>
</organism>
<dbReference type="InterPro" id="IPR012657">
    <property type="entry name" value="23S_rRNA-intervening_sequence"/>
</dbReference>
<sequence length="50" mass="6005">KTVKDLKVYQIAYHLAIEIFEVTKKFPKEETYSLTDQMRRSSRSVAYKYT</sequence>
<dbReference type="Gene3D" id="1.20.1440.60">
    <property type="entry name" value="23S rRNA-intervening sequence"/>
    <property type="match status" value="1"/>
</dbReference>
<reference evidence="1" key="1">
    <citation type="journal article" date="2014" name="Front. Microbiol.">
        <title>High frequency of phylogenetically diverse reductive dehalogenase-homologous genes in deep subseafloor sedimentary metagenomes.</title>
        <authorList>
            <person name="Kawai M."/>
            <person name="Futagami T."/>
            <person name="Toyoda A."/>
            <person name="Takaki Y."/>
            <person name="Nishi S."/>
            <person name="Hori S."/>
            <person name="Arai W."/>
            <person name="Tsubouchi T."/>
            <person name="Morono Y."/>
            <person name="Uchiyama I."/>
            <person name="Ito T."/>
            <person name="Fujiyama A."/>
            <person name="Inagaki F."/>
            <person name="Takami H."/>
        </authorList>
    </citation>
    <scope>NUCLEOTIDE SEQUENCE</scope>
    <source>
        <strain evidence="1">Expedition CK06-06</strain>
    </source>
</reference>
<dbReference type="SUPFAM" id="SSF158446">
    <property type="entry name" value="IVS-encoded protein-like"/>
    <property type="match status" value="1"/>
</dbReference>
<evidence type="ECO:0000313" key="1">
    <source>
        <dbReference type="EMBL" id="GAI29421.1"/>
    </source>
</evidence>
<accession>X1NGT9</accession>
<dbReference type="InterPro" id="IPR036583">
    <property type="entry name" value="23S_rRNA_IVS_sf"/>
</dbReference>
<proteinExistence type="predicted"/>
<evidence type="ECO:0008006" key="2">
    <source>
        <dbReference type="Google" id="ProtNLM"/>
    </source>
</evidence>
<name>X1NGT9_9ZZZZ</name>
<dbReference type="EMBL" id="BARV01016645">
    <property type="protein sequence ID" value="GAI29421.1"/>
    <property type="molecule type" value="Genomic_DNA"/>
</dbReference>
<dbReference type="NCBIfam" id="TIGR02436">
    <property type="entry name" value="four helix bundle protein"/>
    <property type="match status" value="1"/>
</dbReference>
<gene>
    <name evidence="1" type="ORF">S06H3_28520</name>
</gene>
<protein>
    <recommendedName>
        <fullName evidence="2">Four helix bundle protein</fullName>
    </recommendedName>
</protein>